<dbReference type="OrthoDB" id="1724644at2759"/>
<dbReference type="SMR" id="K7L805"/>
<proteinExistence type="predicted"/>
<sequence length="213" mass="24003">MSNVNDRWVTMAMADDTLVADQLLLLRHHHRPSVIRRWVRRQRRTPRLPVAGYEGNTRKTALTHPSASKAVDESETAADKRRARKKRILRDLKLEHKISLDENEDLRDKLTAVNLTVEKNRCNAKNIKKLKLDLNSRRILKTAQAILDPPKSVDTANLGSEQILEGKPTPVCSAASAPPSNQPEIGGQKPPLLLPDLNQPSEEYLTEFLGFSQ</sequence>
<dbReference type="KEGG" id="gmx:102666893"/>
<evidence type="ECO:0000313" key="2">
    <source>
        <dbReference type="EMBL" id="KRH44515.1"/>
    </source>
</evidence>
<feature type="region of interest" description="Disordered" evidence="1">
    <location>
        <begin position="50"/>
        <end position="83"/>
    </location>
</feature>
<evidence type="ECO:0000256" key="1">
    <source>
        <dbReference type="SAM" id="MobiDB-lite"/>
    </source>
</evidence>
<keyword evidence="4" id="KW-1185">Reference proteome</keyword>
<reference evidence="2" key="3">
    <citation type="submission" date="2018-07" db="EMBL/GenBank/DDBJ databases">
        <title>WGS assembly of Glycine max.</title>
        <authorList>
            <person name="Schmutz J."/>
            <person name="Cannon S."/>
            <person name="Schlueter J."/>
            <person name="Ma J."/>
            <person name="Mitros T."/>
            <person name="Nelson W."/>
            <person name="Hyten D."/>
            <person name="Song Q."/>
            <person name="Thelen J."/>
            <person name="Cheng J."/>
            <person name="Xu D."/>
            <person name="Hellsten U."/>
            <person name="May G."/>
            <person name="Yu Y."/>
            <person name="Sakurai T."/>
            <person name="Umezawa T."/>
            <person name="Bhattacharyya M."/>
            <person name="Sandhu D."/>
            <person name="Valliyodan B."/>
            <person name="Lindquist E."/>
            <person name="Peto M."/>
            <person name="Grant D."/>
            <person name="Shu S."/>
            <person name="Goodstein D."/>
            <person name="Barry K."/>
            <person name="Futrell-Griggs M."/>
            <person name="Abernathy B."/>
            <person name="Du J."/>
            <person name="Tian Z."/>
            <person name="Zhu L."/>
            <person name="Gill N."/>
            <person name="Joshi T."/>
            <person name="Libault M."/>
            <person name="Sethuraman A."/>
            <person name="Zhang X."/>
            <person name="Shinozaki K."/>
            <person name="Nguyen H."/>
            <person name="Wing R."/>
            <person name="Cregan P."/>
            <person name="Specht J."/>
            <person name="Grimwood J."/>
            <person name="Rokhsar D."/>
            <person name="Stacey G."/>
            <person name="Shoemaker R."/>
            <person name="Jackson S."/>
        </authorList>
    </citation>
    <scope>NUCLEOTIDE SEQUENCE</scope>
    <source>
        <tissue evidence="2">Callus</tissue>
    </source>
</reference>
<evidence type="ECO:0000313" key="4">
    <source>
        <dbReference type="Proteomes" id="UP000008827"/>
    </source>
</evidence>
<dbReference type="GeneID" id="102666893"/>
<reference evidence="3" key="2">
    <citation type="submission" date="2018-02" db="UniProtKB">
        <authorList>
            <consortium name="EnsemblPlants"/>
        </authorList>
    </citation>
    <scope>IDENTIFICATION</scope>
    <source>
        <strain evidence="3">Williams 82</strain>
    </source>
</reference>
<evidence type="ECO:0000313" key="3">
    <source>
        <dbReference type="EnsemblPlants" id="KRH44515"/>
    </source>
</evidence>
<organism evidence="2">
    <name type="scientific">Glycine max</name>
    <name type="common">Soybean</name>
    <name type="synonym">Glycine hispida</name>
    <dbReference type="NCBI Taxonomy" id="3847"/>
    <lineage>
        <taxon>Eukaryota</taxon>
        <taxon>Viridiplantae</taxon>
        <taxon>Streptophyta</taxon>
        <taxon>Embryophyta</taxon>
        <taxon>Tracheophyta</taxon>
        <taxon>Spermatophyta</taxon>
        <taxon>Magnoliopsida</taxon>
        <taxon>eudicotyledons</taxon>
        <taxon>Gunneridae</taxon>
        <taxon>Pentapetalae</taxon>
        <taxon>rosids</taxon>
        <taxon>fabids</taxon>
        <taxon>Fabales</taxon>
        <taxon>Fabaceae</taxon>
        <taxon>Papilionoideae</taxon>
        <taxon>50 kb inversion clade</taxon>
        <taxon>NPAAA clade</taxon>
        <taxon>indigoferoid/millettioid clade</taxon>
        <taxon>Phaseoleae</taxon>
        <taxon>Glycine</taxon>
        <taxon>Glycine subgen. Soja</taxon>
    </lineage>
</organism>
<dbReference type="EMBL" id="CM000841">
    <property type="protein sequence ID" value="KRH44515.1"/>
    <property type="molecule type" value="Genomic_DNA"/>
</dbReference>
<name>K7L805_SOYBN</name>
<accession>K7L805</accession>
<dbReference type="PANTHER" id="PTHR35099">
    <property type="entry name" value="OS02G0182700 PROTEIN"/>
    <property type="match status" value="1"/>
</dbReference>
<reference evidence="2 3" key="1">
    <citation type="journal article" date="2010" name="Nature">
        <title>Genome sequence of the palaeopolyploid soybean.</title>
        <authorList>
            <person name="Schmutz J."/>
            <person name="Cannon S.B."/>
            <person name="Schlueter J."/>
            <person name="Ma J."/>
            <person name="Mitros T."/>
            <person name="Nelson W."/>
            <person name="Hyten D.L."/>
            <person name="Song Q."/>
            <person name="Thelen J.J."/>
            <person name="Cheng J."/>
            <person name="Xu D."/>
            <person name="Hellsten U."/>
            <person name="May G.D."/>
            <person name="Yu Y."/>
            <person name="Sakurai T."/>
            <person name="Umezawa T."/>
            <person name="Bhattacharyya M.K."/>
            <person name="Sandhu D."/>
            <person name="Valliyodan B."/>
            <person name="Lindquist E."/>
            <person name="Peto M."/>
            <person name="Grant D."/>
            <person name="Shu S."/>
            <person name="Goodstein D."/>
            <person name="Barry K."/>
            <person name="Futrell-Griggs M."/>
            <person name="Abernathy B."/>
            <person name="Du J."/>
            <person name="Tian Z."/>
            <person name="Zhu L."/>
            <person name="Gill N."/>
            <person name="Joshi T."/>
            <person name="Libault M."/>
            <person name="Sethuraman A."/>
            <person name="Zhang X.-C."/>
            <person name="Shinozaki K."/>
            <person name="Nguyen H.T."/>
            <person name="Wing R.A."/>
            <person name="Cregan P."/>
            <person name="Specht J."/>
            <person name="Grimwood J."/>
            <person name="Rokhsar D."/>
            <person name="Stacey G."/>
            <person name="Shoemaker R.C."/>
            <person name="Jackson S.A."/>
        </authorList>
    </citation>
    <scope>NUCLEOTIDE SEQUENCE [LARGE SCALE GENOMIC DNA]</scope>
    <source>
        <strain evidence="3">cv. Williams 82</strain>
        <tissue evidence="2">Callus</tissue>
    </source>
</reference>
<dbReference type="EnsemblPlants" id="KRH44515">
    <property type="protein sequence ID" value="KRH44515"/>
    <property type="gene ID" value="GLYMA_08G215900"/>
</dbReference>
<dbReference type="AlphaFoldDB" id="K7L805"/>
<dbReference type="Proteomes" id="UP000008827">
    <property type="component" value="Chromosome 8"/>
</dbReference>
<dbReference type="Gramene" id="KRH44515">
    <property type="protein sequence ID" value="KRH44515"/>
    <property type="gene ID" value="GLYMA_08G215900"/>
</dbReference>
<dbReference type="PANTHER" id="PTHR35099:SF10">
    <property type="entry name" value="BZIP DOMAIN-CONTAINING PROTEIN"/>
    <property type="match status" value="1"/>
</dbReference>
<dbReference type="PaxDb" id="3847-GLYMA08G23098.1"/>
<feature type="region of interest" description="Disordered" evidence="1">
    <location>
        <begin position="168"/>
        <end position="197"/>
    </location>
</feature>
<gene>
    <name evidence="3" type="primary">LOC102666893</name>
    <name evidence="2" type="ORF">GLYMA_08G215900</name>
</gene>
<dbReference type="RefSeq" id="XP_006585615.1">
    <property type="nucleotide sequence ID" value="XM_006585552.3"/>
</dbReference>
<dbReference type="HOGENOM" id="CLU_078631_1_0_1"/>
<protein>
    <submittedName>
        <fullName evidence="2 3">Uncharacterized protein</fullName>
    </submittedName>
</protein>